<gene>
    <name evidence="2" type="ORF">SCHPADRAFT_551672</name>
</gene>
<feature type="transmembrane region" description="Helical" evidence="1">
    <location>
        <begin position="80"/>
        <end position="99"/>
    </location>
</feature>
<feature type="transmembrane region" description="Helical" evidence="1">
    <location>
        <begin position="12"/>
        <end position="32"/>
    </location>
</feature>
<keyword evidence="1" id="KW-1133">Transmembrane helix</keyword>
<proteinExistence type="predicted"/>
<evidence type="ECO:0000313" key="3">
    <source>
        <dbReference type="Proteomes" id="UP000053477"/>
    </source>
</evidence>
<reference evidence="2 3" key="1">
    <citation type="submission" date="2015-04" db="EMBL/GenBank/DDBJ databases">
        <title>Complete genome sequence of Schizopora paradoxa KUC8140, a cosmopolitan wood degrader in East Asia.</title>
        <authorList>
            <consortium name="DOE Joint Genome Institute"/>
            <person name="Min B."/>
            <person name="Park H."/>
            <person name="Jang Y."/>
            <person name="Kim J.-J."/>
            <person name="Kim K.H."/>
            <person name="Pangilinan J."/>
            <person name="Lipzen A."/>
            <person name="Riley R."/>
            <person name="Grigoriev I.V."/>
            <person name="Spatafora J.W."/>
            <person name="Choi I.-G."/>
        </authorList>
    </citation>
    <scope>NUCLEOTIDE SEQUENCE [LARGE SCALE GENOMIC DNA]</scope>
    <source>
        <strain evidence="2 3">KUC8140</strain>
    </source>
</reference>
<accession>A0A0H2RY78</accession>
<evidence type="ECO:0000256" key="1">
    <source>
        <dbReference type="SAM" id="Phobius"/>
    </source>
</evidence>
<sequence length="102" mass="11890">MFFLFPSPPLFFLLQIGHTYSILLSFGLFIFVRTSCIHSLYYFTSFSLYVSVTHASRRMDYVMSFCYSYHSIVCLALDDIAHVLAFVNGYYTICLVFFLRTA</sequence>
<dbReference type="EMBL" id="KQ086046">
    <property type="protein sequence ID" value="KLO09751.1"/>
    <property type="molecule type" value="Genomic_DNA"/>
</dbReference>
<feature type="transmembrane region" description="Helical" evidence="1">
    <location>
        <begin position="39"/>
        <end position="55"/>
    </location>
</feature>
<keyword evidence="3" id="KW-1185">Reference proteome</keyword>
<name>A0A0H2RY78_9AGAM</name>
<dbReference type="AlphaFoldDB" id="A0A0H2RY78"/>
<keyword evidence="1" id="KW-0472">Membrane</keyword>
<organism evidence="2 3">
    <name type="scientific">Schizopora paradoxa</name>
    <dbReference type="NCBI Taxonomy" id="27342"/>
    <lineage>
        <taxon>Eukaryota</taxon>
        <taxon>Fungi</taxon>
        <taxon>Dikarya</taxon>
        <taxon>Basidiomycota</taxon>
        <taxon>Agaricomycotina</taxon>
        <taxon>Agaricomycetes</taxon>
        <taxon>Hymenochaetales</taxon>
        <taxon>Schizoporaceae</taxon>
        <taxon>Schizopora</taxon>
    </lineage>
</organism>
<keyword evidence="1" id="KW-0812">Transmembrane</keyword>
<dbReference type="InParanoid" id="A0A0H2RY78"/>
<dbReference type="Proteomes" id="UP000053477">
    <property type="component" value="Unassembled WGS sequence"/>
</dbReference>
<protein>
    <submittedName>
        <fullName evidence="2">Uncharacterized protein</fullName>
    </submittedName>
</protein>
<evidence type="ECO:0000313" key="2">
    <source>
        <dbReference type="EMBL" id="KLO09751.1"/>
    </source>
</evidence>